<dbReference type="PROSITE" id="PS00280">
    <property type="entry name" value="BPTI_KUNITZ_1"/>
    <property type="match status" value="1"/>
</dbReference>
<dbReference type="GO" id="GO:0004867">
    <property type="term" value="F:serine-type endopeptidase inhibitor activity"/>
    <property type="evidence" value="ECO:0007669"/>
    <property type="project" value="InterPro"/>
</dbReference>
<sequence length="86" mass="9905">MICGPPPPAPAYLFHVGLKCPVPINNTKLFLFFYVTRQPVPWCYPSSCFCVFKNARCTRFLYSGCGGNQNRFRTREECEDTCLRKT</sequence>
<dbReference type="InterPro" id="IPR002223">
    <property type="entry name" value="Kunitz_BPTI"/>
</dbReference>
<name>A0A3Q2D8W3_CYPVA</name>
<keyword evidence="4" id="KW-1185">Reference proteome</keyword>
<dbReference type="PRINTS" id="PR00759">
    <property type="entry name" value="BASICPTASE"/>
</dbReference>
<organism evidence="3 4">
    <name type="scientific">Cyprinodon variegatus</name>
    <name type="common">Sheepshead minnow</name>
    <dbReference type="NCBI Taxonomy" id="28743"/>
    <lineage>
        <taxon>Eukaryota</taxon>
        <taxon>Metazoa</taxon>
        <taxon>Chordata</taxon>
        <taxon>Craniata</taxon>
        <taxon>Vertebrata</taxon>
        <taxon>Euteleostomi</taxon>
        <taxon>Actinopterygii</taxon>
        <taxon>Neopterygii</taxon>
        <taxon>Teleostei</taxon>
        <taxon>Neoteleostei</taxon>
        <taxon>Acanthomorphata</taxon>
        <taxon>Ovalentaria</taxon>
        <taxon>Atherinomorphae</taxon>
        <taxon>Cyprinodontiformes</taxon>
        <taxon>Cyprinodontidae</taxon>
        <taxon>Cyprinodon</taxon>
    </lineage>
</organism>
<dbReference type="AlphaFoldDB" id="A0A3Q2D8W3"/>
<dbReference type="InterPro" id="IPR036880">
    <property type="entry name" value="Kunitz_BPTI_sf"/>
</dbReference>
<dbReference type="Proteomes" id="UP000265020">
    <property type="component" value="Unassembled WGS sequence"/>
</dbReference>
<dbReference type="SUPFAM" id="SSF57362">
    <property type="entry name" value="BPTI-like"/>
    <property type="match status" value="1"/>
</dbReference>
<evidence type="ECO:0000313" key="4">
    <source>
        <dbReference type="Proteomes" id="UP000265020"/>
    </source>
</evidence>
<evidence type="ECO:0000256" key="1">
    <source>
        <dbReference type="ARBA" id="ARBA00023157"/>
    </source>
</evidence>
<dbReference type="InterPro" id="IPR020901">
    <property type="entry name" value="Prtase_inh_Kunz-CS"/>
</dbReference>
<accession>A0A3Q2D8W3</accession>
<dbReference type="Gene3D" id="4.10.410.10">
    <property type="entry name" value="Pancreatic trypsin inhibitor Kunitz domain"/>
    <property type="match status" value="1"/>
</dbReference>
<dbReference type="Pfam" id="PF00014">
    <property type="entry name" value="Kunitz_BPTI"/>
    <property type="match status" value="1"/>
</dbReference>
<evidence type="ECO:0000313" key="3">
    <source>
        <dbReference type="Ensembl" id="ENSCVAP00000015127.1"/>
    </source>
</evidence>
<evidence type="ECO:0000259" key="2">
    <source>
        <dbReference type="PROSITE" id="PS50279"/>
    </source>
</evidence>
<keyword evidence="1" id="KW-1015">Disulfide bond</keyword>
<reference evidence="3" key="1">
    <citation type="submission" date="2025-08" db="UniProtKB">
        <authorList>
            <consortium name="Ensembl"/>
        </authorList>
    </citation>
    <scope>IDENTIFICATION</scope>
</reference>
<dbReference type="PROSITE" id="PS50279">
    <property type="entry name" value="BPTI_KUNITZ_2"/>
    <property type="match status" value="1"/>
</dbReference>
<proteinExistence type="predicted"/>
<dbReference type="SMART" id="SM00131">
    <property type="entry name" value="KU"/>
    <property type="match status" value="1"/>
</dbReference>
<reference evidence="3" key="2">
    <citation type="submission" date="2025-09" db="UniProtKB">
        <authorList>
            <consortium name="Ensembl"/>
        </authorList>
    </citation>
    <scope>IDENTIFICATION</scope>
</reference>
<dbReference type="Ensembl" id="ENSCVAT00000023128.1">
    <property type="protein sequence ID" value="ENSCVAP00000015127.1"/>
    <property type="gene ID" value="ENSCVAG00000017882.1"/>
</dbReference>
<feature type="domain" description="BPTI/Kunitz inhibitor" evidence="2">
    <location>
        <begin position="20"/>
        <end position="82"/>
    </location>
</feature>
<protein>
    <recommendedName>
        <fullName evidence="2">BPTI/Kunitz inhibitor domain-containing protein</fullName>
    </recommendedName>
</protein>